<dbReference type="PROSITE" id="PS50181">
    <property type="entry name" value="FBOX"/>
    <property type="match status" value="1"/>
</dbReference>
<sequence length="395" mass="45158">MEEEHDNTRPVSIPHDLESEILTRLPVKSLTRFRSVSTRWNSTIAHPSFSKSHSFRSAAVAGDGAPITLILTFINRFNSERTIFSVDIPSDRTGIVPNPTHILTIPGFAHPFVSQPLNGLICFNLGSMCVCNPSTRKFVKLPWTQPEISSPSQASTHHRTNAFGFDPVSNAHKVLDTWITCLENEMIMEHRIFTIGSCSNEWRRITNGPPYFPFNEGVCINGQIYFRAYPSMLVFEKPVLVVFNVNNEQFRFIEMHDDAILNSEETVLMDHDGRLVIVDHQCVASGEDNVLVMWMLMDEEDGKWVKKRVELPAIYGEMNDRRRYKFAGTTFSGEMIFTEKRLVDPFTVLFYDIKRNEVKKVEICGLTDFEFKFGHLVMNVTGVNEHVESIISLFQ</sequence>
<dbReference type="InterPro" id="IPR001810">
    <property type="entry name" value="F-box_dom"/>
</dbReference>
<dbReference type="SUPFAM" id="SSF81383">
    <property type="entry name" value="F-box domain"/>
    <property type="match status" value="1"/>
</dbReference>
<gene>
    <name evidence="2" type="ORF">E3N88_07443</name>
</gene>
<dbReference type="EMBL" id="SZYD01000003">
    <property type="protein sequence ID" value="KAD6796547.1"/>
    <property type="molecule type" value="Genomic_DNA"/>
</dbReference>
<dbReference type="InterPro" id="IPR017451">
    <property type="entry name" value="F-box-assoc_interact_dom"/>
</dbReference>
<dbReference type="Proteomes" id="UP000326396">
    <property type="component" value="Linkage Group LG11"/>
</dbReference>
<evidence type="ECO:0000313" key="2">
    <source>
        <dbReference type="EMBL" id="KAD6796547.1"/>
    </source>
</evidence>
<dbReference type="PANTHER" id="PTHR31111">
    <property type="entry name" value="BNAA05G37150D PROTEIN-RELATED"/>
    <property type="match status" value="1"/>
</dbReference>
<dbReference type="CDD" id="cd22157">
    <property type="entry name" value="F-box_AtFBW1-like"/>
    <property type="match status" value="1"/>
</dbReference>
<feature type="domain" description="F-box" evidence="1">
    <location>
        <begin position="7"/>
        <end position="58"/>
    </location>
</feature>
<dbReference type="Pfam" id="PF00646">
    <property type="entry name" value="F-box"/>
    <property type="match status" value="1"/>
</dbReference>
<comment type="caution">
    <text evidence="2">The sequence shown here is derived from an EMBL/GenBank/DDBJ whole genome shotgun (WGS) entry which is preliminary data.</text>
</comment>
<dbReference type="AlphaFoldDB" id="A0A5N6PTN7"/>
<dbReference type="Gene3D" id="1.20.1280.50">
    <property type="match status" value="1"/>
</dbReference>
<dbReference type="Pfam" id="PF08268">
    <property type="entry name" value="FBA_3"/>
    <property type="match status" value="1"/>
</dbReference>
<dbReference type="InterPro" id="IPR013187">
    <property type="entry name" value="F-box-assoc_dom_typ3"/>
</dbReference>
<dbReference type="PANTHER" id="PTHR31111:SF125">
    <property type="entry name" value="F-BOX PROTEIN CPR30-LIKE"/>
    <property type="match status" value="1"/>
</dbReference>
<organism evidence="2 3">
    <name type="scientific">Mikania micrantha</name>
    <name type="common">bitter vine</name>
    <dbReference type="NCBI Taxonomy" id="192012"/>
    <lineage>
        <taxon>Eukaryota</taxon>
        <taxon>Viridiplantae</taxon>
        <taxon>Streptophyta</taxon>
        <taxon>Embryophyta</taxon>
        <taxon>Tracheophyta</taxon>
        <taxon>Spermatophyta</taxon>
        <taxon>Magnoliopsida</taxon>
        <taxon>eudicotyledons</taxon>
        <taxon>Gunneridae</taxon>
        <taxon>Pentapetalae</taxon>
        <taxon>asterids</taxon>
        <taxon>campanulids</taxon>
        <taxon>Asterales</taxon>
        <taxon>Asteraceae</taxon>
        <taxon>Asteroideae</taxon>
        <taxon>Heliantheae alliance</taxon>
        <taxon>Eupatorieae</taxon>
        <taxon>Mikania</taxon>
    </lineage>
</organism>
<dbReference type="InterPro" id="IPR036047">
    <property type="entry name" value="F-box-like_dom_sf"/>
</dbReference>
<keyword evidence="3" id="KW-1185">Reference proteome</keyword>
<protein>
    <recommendedName>
        <fullName evidence="1">F-box domain-containing protein</fullName>
    </recommendedName>
</protein>
<evidence type="ECO:0000259" key="1">
    <source>
        <dbReference type="PROSITE" id="PS50181"/>
    </source>
</evidence>
<dbReference type="OrthoDB" id="1552454at2759"/>
<proteinExistence type="predicted"/>
<name>A0A5N6PTN7_9ASTR</name>
<dbReference type="NCBIfam" id="TIGR01640">
    <property type="entry name" value="F_box_assoc_1"/>
    <property type="match status" value="1"/>
</dbReference>
<evidence type="ECO:0000313" key="3">
    <source>
        <dbReference type="Proteomes" id="UP000326396"/>
    </source>
</evidence>
<reference evidence="2 3" key="1">
    <citation type="submission" date="2019-05" db="EMBL/GenBank/DDBJ databases">
        <title>Mikania micrantha, genome provides insights into the molecular mechanism of rapid growth.</title>
        <authorList>
            <person name="Liu B."/>
        </authorList>
    </citation>
    <scope>NUCLEOTIDE SEQUENCE [LARGE SCALE GENOMIC DNA]</scope>
    <source>
        <strain evidence="2">NLD-2019</strain>
        <tissue evidence="2">Leaf</tissue>
    </source>
</reference>
<dbReference type="SMART" id="SM00256">
    <property type="entry name" value="FBOX"/>
    <property type="match status" value="1"/>
</dbReference>
<accession>A0A5N6PTN7</accession>